<feature type="compositionally biased region" description="Polar residues" evidence="1">
    <location>
        <begin position="99"/>
        <end position="116"/>
    </location>
</feature>
<dbReference type="RefSeq" id="XP_060325050.1">
    <property type="nucleotide sequence ID" value="XM_060478232.1"/>
</dbReference>
<dbReference type="EMBL" id="JAUEPS010000055">
    <property type="protein sequence ID" value="KAK0444265.1"/>
    <property type="molecule type" value="Genomic_DNA"/>
</dbReference>
<dbReference type="Proteomes" id="UP001175211">
    <property type="component" value="Unassembled WGS sequence"/>
</dbReference>
<evidence type="ECO:0000256" key="1">
    <source>
        <dbReference type="SAM" id="MobiDB-lite"/>
    </source>
</evidence>
<organism evidence="3 4">
    <name type="scientific">Armillaria tabescens</name>
    <name type="common">Ringless honey mushroom</name>
    <name type="synonym">Agaricus tabescens</name>
    <dbReference type="NCBI Taxonomy" id="1929756"/>
    <lineage>
        <taxon>Eukaryota</taxon>
        <taxon>Fungi</taxon>
        <taxon>Dikarya</taxon>
        <taxon>Basidiomycota</taxon>
        <taxon>Agaricomycotina</taxon>
        <taxon>Agaricomycetes</taxon>
        <taxon>Agaricomycetidae</taxon>
        <taxon>Agaricales</taxon>
        <taxon>Marasmiineae</taxon>
        <taxon>Physalacriaceae</taxon>
        <taxon>Desarmillaria</taxon>
    </lineage>
</organism>
<comment type="caution">
    <text evidence="3">The sequence shown here is derived from an EMBL/GenBank/DDBJ whole genome shotgun (WGS) entry which is preliminary data.</text>
</comment>
<keyword evidence="2" id="KW-1133">Transmembrane helix</keyword>
<accession>A0AA39JK73</accession>
<keyword evidence="2" id="KW-0812">Transmembrane</keyword>
<keyword evidence="2" id="KW-0472">Membrane</keyword>
<dbReference type="AlphaFoldDB" id="A0AA39JK73"/>
<protein>
    <submittedName>
        <fullName evidence="3">Uncharacterized protein</fullName>
    </submittedName>
</protein>
<sequence length="400" mass="43333">MPTSTLTDFVSTHAVLLKVTLGCLAGPLLVLLSLALWYMTRTSISRGRTVSDIEVNVKESTSCASDIFPTPTDSLKSYPSLYFGPAADEIVCPYPRPRSNFSSSQAGTSESYSPTDNLARPPPAPPLYADVIVPYNHQVALCGGSNSVAYGYRQPDCVDYARPRARRNARPATTIPPLLIVKKGSNTGLSSRRASKPDGMSALSPSVKRKETTAQPSTLNSEIPSSILPFVDKDLPPVPLLFVDEQSALPSVSITELSSRSDVQKQESTCRPLSGVPKFRSIIPFVDEENLLSHPLLSVGANTARTRHLSMEIVRSSLRTAGKENTPPLNIVISKRTSTPPLSVTKKKKNPATGTMTLCDVTNTKKSWEVFRARGAIRKELGLPCLIRNDGEEILGTILE</sequence>
<reference evidence="3" key="1">
    <citation type="submission" date="2023-06" db="EMBL/GenBank/DDBJ databases">
        <authorList>
            <consortium name="Lawrence Berkeley National Laboratory"/>
            <person name="Ahrendt S."/>
            <person name="Sahu N."/>
            <person name="Indic B."/>
            <person name="Wong-Bajracharya J."/>
            <person name="Merenyi Z."/>
            <person name="Ke H.-M."/>
            <person name="Monk M."/>
            <person name="Kocsube S."/>
            <person name="Drula E."/>
            <person name="Lipzen A."/>
            <person name="Balint B."/>
            <person name="Henrissat B."/>
            <person name="Andreopoulos B."/>
            <person name="Martin F.M."/>
            <person name="Harder C.B."/>
            <person name="Rigling D."/>
            <person name="Ford K.L."/>
            <person name="Foster G.D."/>
            <person name="Pangilinan J."/>
            <person name="Papanicolaou A."/>
            <person name="Barry K."/>
            <person name="LaButti K."/>
            <person name="Viragh M."/>
            <person name="Koriabine M."/>
            <person name="Yan M."/>
            <person name="Riley R."/>
            <person name="Champramary S."/>
            <person name="Plett K.L."/>
            <person name="Tsai I.J."/>
            <person name="Slot J."/>
            <person name="Sipos G."/>
            <person name="Plett J."/>
            <person name="Nagy L.G."/>
            <person name="Grigoriev I.V."/>
        </authorList>
    </citation>
    <scope>NUCLEOTIDE SEQUENCE</scope>
    <source>
        <strain evidence="3">CCBAS 213</strain>
    </source>
</reference>
<feature type="region of interest" description="Disordered" evidence="1">
    <location>
        <begin position="186"/>
        <end position="219"/>
    </location>
</feature>
<evidence type="ECO:0000256" key="2">
    <source>
        <dbReference type="SAM" id="Phobius"/>
    </source>
</evidence>
<gene>
    <name evidence="3" type="ORF">EV420DRAFT_1648959</name>
</gene>
<name>A0AA39JK73_ARMTA</name>
<dbReference type="GeneID" id="85361780"/>
<evidence type="ECO:0000313" key="4">
    <source>
        <dbReference type="Proteomes" id="UP001175211"/>
    </source>
</evidence>
<evidence type="ECO:0000313" key="3">
    <source>
        <dbReference type="EMBL" id="KAK0444265.1"/>
    </source>
</evidence>
<keyword evidence="4" id="KW-1185">Reference proteome</keyword>
<feature type="region of interest" description="Disordered" evidence="1">
    <location>
        <begin position="99"/>
        <end position="120"/>
    </location>
</feature>
<proteinExistence type="predicted"/>
<feature type="transmembrane region" description="Helical" evidence="2">
    <location>
        <begin position="15"/>
        <end position="38"/>
    </location>
</feature>